<feature type="domain" description="MacB-like periplasmic core" evidence="9">
    <location>
        <begin position="25"/>
        <end position="255"/>
    </location>
</feature>
<feature type="transmembrane region" description="Helical" evidence="7">
    <location>
        <begin position="383"/>
        <end position="404"/>
    </location>
</feature>
<feature type="transmembrane region" description="Helical" evidence="7">
    <location>
        <begin position="286"/>
        <end position="315"/>
    </location>
</feature>
<evidence type="ECO:0000256" key="7">
    <source>
        <dbReference type="SAM" id="Phobius"/>
    </source>
</evidence>
<evidence type="ECO:0000259" key="8">
    <source>
        <dbReference type="Pfam" id="PF02687"/>
    </source>
</evidence>
<dbReference type="Proteomes" id="UP000283387">
    <property type="component" value="Unassembled WGS sequence"/>
</dbReference>
<dbReference type="InterPro" id="IPR003838">
    <property type="entry name" value="ABC3_permease_C"/>
</dbReference>
<evidence type="ECO:0000256" key="4">
    <source>
        <dbReference type="ARBA" id="ARBA00022989"/>
    </source>
</evidence>
<organism evidence="10 11">
    <name type="scientific">Mangrovibacterium diazotrophicum</name>
    <dbReference type="NCBI Taxonomy" id="1261403"/>
    <lineage>
        <taxon>Bacteria</taxon>
        <taxon>Pseudomonadati</taxon>
        <taxon>Bacteroidota</taxon>
        <taxon>Bacteroidia</taxon>
        <taxon>Marinilabiliales</taxon>
        <taxon>Prolixibacteraceae</taxon>
        <taxon>Mangrovibacterium</taxon>
    </lineage>
</organism>
<gene>
    <name evidence="10" type="ORF">BC643_4485</name>
</gene>
<dbReference type="PANTHER" id="PTHR30572">
    <property type="entry name" value="MEMBRANE COMPONENT OF TRANSPORTER-RELATED"/>
    <property type="match status" value="1"/>
</dbReference>
<evidence type="ECO:0000313" key="10">
    <source>
        <dbReference type="EMBL" id="RKD86168.1"/>
    </source>
</evidence>
<accession>A0A419VVM2</accession>
<evidence type="ECO:0000313" key="11">
    <source>
        <dbReference type="Proteomes" id="UP000283387"/>
    </source>
</evidence>
<evidence type="ECO:0000256" key="2">
    <source>
        <dbReference type="ARBA" id="ARBA00022475"/>
    </source>
</evidence>
<evidence type="ECO:0000256" key="6">
    <source>
        <dbReference type="ARBA" id="ARBA00038076"/>
    </source>
</evidence>
<keyword evidence="3 7" id="KW-0812">Transmembrane</keyword>
<protein>
    <submittedName>
        <fullName evidence="10">Putative ABC transport system permease protein</fullName>
    </submittedName>
</protein>
<dbReference type="InterPro" id="IPR025857">
    <property type="entry name" value="MacB_PCD"/>
</dbReference>
<dbReference type="GO" id="GO:0005886">
    <property type="term" value="C:plasma membrane"/>
    <property type="evidence" value="ECO:0007669"/>
    <property type="project" value="UniProtKB-SubCell"/>
</dbReference>
<dbReference type="InterPro" id="IPR050250">
    <property type="entry name" value="Macrolide_Exporter_MacB"/>
</dbReference>
<comment type="similarity">
    <text evidence="6">Belongs to the ABC-4 integral membrane protein family.</text>
</comment>
<dbReference type="PANTHER" id="PTHR30572:SF4">
    <property type="entry name" value="ABC TRANSPORTER PERMEASE YTRF"/>
    <property type="match status" value="1"/>
</dbReference>
<dbReference type="EMBL" id="RAPN01000005">
    <property type="protein sequence ID" value="RKD86168.1"/>
    <property type="molecule type" value="Genomic_DNA"/>
</dbReference>
<comment type="caution">
    <text evidence="10">The sequence shown here is derived from an EMBL/GenBank/DDBJ whole genome shotgun (WGS) entry which is preliminary data.</text>
</comment>
<dbReference type="Pfam" id="PF02687">
    <property type="entry name" value="FtsX"/>
    <property type="match status" value="1"/>
</dbReference>
<dbReference type="RefSeq" id="WP_120275530.1">
    <property type="nucleotide sequence ID" value="NZ_RAPN01000005.1"/>
</dbReference>
<sequence length="417" mass="45812">MILLRLILESFSFSINSLRANKLRTILSLLGITIGIFAIISVFTVIDSLEKYMRESLNSLGTNMVYIQKWPWTPPEGESEYPWWKYLNRPVPKEEEAEEILRRSTSAEQATFFVGFNTTIQYGSSSAENAEVMASTYDLINLWNLGIDKGRYFTDSEMTSGSPMAVIGVELADQLFSGENPVGKEIKVKGRRVLIIGIYTKKGTDMFGTSMDKRLHISTTLAGSMLDFRNREMGQSINVKAKAGVENDLFAAELEGILRGMHQLKPMEENDFAINEVSVISNRFDAFFVIFNLAGSVIGGFSILVGGFGIANIMFVSVKERTRIIGIQKSLGAKRYFILLEFIFEAVILSLIGGAVGLVLVFLGASIVSGVSEMHLVLSLKNIGMGLIVSGVIGLIAGFIPAWIASRLDPVNAINAA</sequence>
<reference evidence="10 11" key="1">
    <citation type="submission" date="2018-09" db="EMBL/GenBank/DDBJ databases">
        <title>Genomic Encyclopedia of Archaeal and Bacterial Type Strains, Phase II (KMG-II): from individual species to whole genera.</title>
        <authorList>
            <person name="Goeker M."/>
        </authorList>
    </citation>
    <scope>NUCLEOTIDE SEQUENCE [LARGE SCALE GENOMIC DNA]</scope>
    <source>
        <strain evidence="10 11">DSM 27148</strain>
    </source>
</reference>
<keyword evidence="11" id="KW-1185">Reference proteome</keyword>
<feature type="transmembrane region" description="Helical" evidence="7">
    <location>
        <begin position="26"/>
        <end position="46"/>
    </location>
</feature>
<proteinExistence type="inferred from homology"/>
<feature type="domain" description="ABC3 transporter permease C-terminal" evidence="8">
    <location>
        <begin position="297"/>
        <end position="410"/>
    </location>
</feature>
<dbReference type="AlphaFoldDB" id="A0A419VVM2"/>
<keyword evidence="2" id="KW-1003">Cell membrane</keyword>
<name>A0A419VVM2_9BACT</name>
<keyword evidence="4 7" id="KW-1133">Transmembrane helix</keyword>
<dbReference type="OrthoDB" id="9770036at2"/>
<evidence type="ECO:0000256" key="1">
    <source>
        <dbReference type="ARBA" id="ARBA00004651"/>
    </source>
</evidence>
<feature type="transmembrane region" description="Helical" evidence="7">
    <location>
        <begin position="336"/>
        <end position="363"/>
    </location>
</feature>
<keyword evidence="5 7" id="KW-0472">Membrane</keyword>
<evidence type="ECO:0000259" key="9">
    <source>
        <dbReference type="Pfam" id="PF12704"/>
    </source>
</evidence>
<evidence type="ECO:0000256" key="3">
    <source>
        <dbReference type="ARBA" id="ARBA00022692"/>
    </source>
</evidence>
<dbReference type="GO" id="GO:0022857">
    <property type="term" value="F:transmembrane transporter activity"/>
    <property type="evidence" value="ECO:0007669"/>
    <property type="project" value="TreeGrafter"/>
</dbReference>
<comment type="subcellular location">
    <subcellularLocation>
        <location evidence="1">Cell membrane</location>
        <topology evidence="1">Multi-pass membrane protein</topology>
    </subcellularLocation>
</comment>
<dbReference type="Pfam" id="PF12704">
    <property type="entry name" value="MacB_PCD"/>
    <property type="match status" value="1"/>
</dbReference>
<evidence type="ECO:0000256" key="5">
    <source>
        <dbReference type="ARBA" id="ARBA00023136"/>
    </source>
</evidence>